<organism evidence="1 2">
    <name type="scientific">Hibiscus sabdariffa</name>
    <name type="common">roselle</name>
    <dbReference type="NCBI Taxonomy" id="183260"/>
    <lineage>
        <taxon>Eukaryota</taxon>
        <taxon>Viridiplantae</taxon>
        <taxon>Streptophyta</taxon>
        <taxon>Embryophyta</taxon>
        <taxon>Tracheophyta</taxon>
        <taxon>Spermatophyta</taxon>
        <taxon>Magnoliopsida</taxon>
        <taxon>eudicotyledons</taxon>
        <taxon>Gunneridae</taxon>
        <taxon>Pentapetalae</taxon>
        <taxon>rosids</taxon>
        <taxon>malvids</taxon>
        <taxon>Malvales</taxon>
        <taxon>Malvaceae</taxon>
        <taxon>Malvoideae</taxon>
        <taxon>Hibiscus</taxon>
    </lineage>
</organism>
<evidence type="ECO:0000313" key="2">
    <source>
        <dbReference type="Proteomes" id="UP001472677"/>
    </source>
</evidence>
<accession>A0ABR2FXW2</accession>
<sequence length="89" mass="10186">MVSTIESRSWAKFVDKANNPMGEPTMASLEDKVLSNLEKKKRDRAINKIKRAGKKCTKYSCFREKVGMTIISNEEEVVAELVRMDEMKS</sequence>
<dbReference type="Proteomes" id="UP001472677">
    <property type="component" value="Unassembled WGS sequence"/>
</dbReference>
<keyword evidence="2" id="KW-1185">Reference proteome</keyword>
<reference evidence="1 2" key="1">
    <citation type="journal article" date="2024" name="G3 (Bethesda)">
        <title>Genome assembly of Hibiscus sabdariffa L. provides insights into metabolisms of medicinal natural products.</title>
        <authorList>
            <person name="Kim T."/>
        </authorList>
    </citation>
    <scope>NUCLEOTIDE SEQUENCE [LARGE SCALE GENOMIC DNA]</scope>
    <source>
        <strain evidence="1">TK-2024</strain>
        <tissue evidence="1">Old leaves</tissue>
    </source>
</reference>
<evidence type="ECO:0000313" key="1">
    <source>
        <dbReference type="EMBL" id="KAK8589106.1"/>
    </source>
</evidence>
<dbReference type="EMBL" id="JBBPBM010000004">
    <property type="protein sequence ID" value="KAK8589106.1"/>
    <property type="molecule type" value="Genomic_DNA"/>
</dbReference>
<name>A0ABR2FXW2_9ROSI</name>
<gene>
    <name evidence="1" type="ORF">V6N12_023512</name>
</gene>
<proteinExistence type="predicted"/>
<comment type="caution">
    <text evidence="1">The sequence shown here is derived from an EMBL/GenBank/DDBJ whole genome shotgun (WGS) entry which is preliminary data.</text>
</comment>
<protein>
    <submittedName>
        <fullName evidence="1">Uncharacterized protein</fullName>
    </submittedName>
</protein>